<dbReference type="EMBL" id="VOBR01000016">
    <property type="protein sequence ID" value="TWP49275.1"/>
    <property type="molecule type" value="Genomic_DNA"/>
</dbReference>
<dbReference type="RefSeq" id="WP_146354784.1">
    <property type="nucleotide sequence ID" value="NZ_VOBR01000016.1"/>
</dbReference>
<keyword evidence="1" id="KW-1133">Transmembrane helix</keyword>
<dbReference type="Pfam" id="PF13828">
    <property type="entry name" value="DUF4190"/>
    <property type="match status" value="1"/>
</dbReference>
<feature type="transmembrane region" description="Helical" evidence="1">
    <location>
        <begin position="52"/>
        <end position="84"/>
    </location>
</feature>
<comment type="caution">
    <text evidence="3">The sequence shown here is derived from an EMBL/GenBank/DDBJ whole genome shotgun (WGS) entry which is preliminary data.</text>
</comment>
<name>A0A563EPK8_9PSEU</name>
<dbReference type="InterPro" id="IPR025241">
    <property type="entry name" value="DUF4190"/>
</dbReference>
<proteinExistence type="predicted"/>
<organism evidence="3 4">
    <name type="scientific">Lentzea tibetensis</name>
    <dbReference type="NCBI Taxonomy" id="2591470"/>
    <lineage>
        <taxon>Bacteria</taxon>
        <taxon>Bacillati</taxon>
        <taxon>Actinomycetota</taxon>
        <taxon>Actinomycetes</taxon>
        <taxon>Pseudonocardiales</taxon>
        <taxon>Pseudonocardiaceae</taxon>
        <taxon>Lentzea</taxon>
    </lineage>
</organism>
<feature type="transmembrane region" description="Helical" evidence="1">
    <location>
        <begin position="20"/>
        <end position="40"/>
    </location>
</feature>
<sequence length="93" mass="10319">MYQQPPPYYPPPRRTNTLAIISLVMLFFFAPASIVLGVMARNEIKRTGEDGWGMATAGLIVGIVLTALTALIFIAWIVLLVLFWPVMSDLPNQ</sequence>
<feature type="domain" description="DUF4190" evidence="2">
    <location>
        <begin position="19"/>
        <end position="71"/>
    </location>
</feature>
<dbReference type="AlphaFoldDB" id="A0A563EPK8"/>
<dbReference type="OrthoDB" id="4374883at2"/>
<evidence type="ECO:0000313" key="4">
    <source>
        <dbReference type="Proteomes" id="UP000316639"/>
    </source>
</evidence>
<keyword evidence="1" id="KW-0472">Membrane</keyword>
<protein>
    <submittedName>
        <fullName evidence="3">DUF4190 domain-containing protein</fullName>
    </submittedName>
</protein>
<keyword evidence="4" id="KW-1185">Reference proteome</keyword>
<keyword evidence="1" id="KW-0812">Transmembrane</keyword>
<evidence type="ECO:0000259" key="2">
    <source>
        <dbReference type="Pfam" id="PF13828"/>
    </source>
</evidence>
<dbReference type="Proteomes" id="UP000316639">
    <property type="component" value="Unassembled WGS sequence"/>
</dbReference>
<evidence type="ECO:0000256" key="1">
    <source>
        <dbReference type="SAM" id="Phobius"/>
    </source>
</evidence>
<accession>A0A563EPK8</accession>
<gene>
    <name evidence="3" type="ORF">FKR81_24500</name>
</gene>
<reference evidence="3 4" key="1">
    <citation type="submission" date="2019-07" db="EMBL/GenBank/DDBJ databases">
        <title>Lentzea xizangensis sp. nov., isolated from Qinghai-Tibetan Plateau Soils.</title>
        <authorList>
            <person name="Huang J."/>
        </authorList>
    </citation>
    <scope>NUCLEOTIDE SEQUENCE [LARGE SCALE GENOMIC DNA]</scope>
    <source>
        <strain evidence="3 4">FXJ1.1311</strain>
    </source>
</reference>
<evidence type="ECO:0000313" key="3">
    <source>
        <dbReference type="EMBL" id="TWP49275.1"/>
    </source>
</evidence>